<accession>A0ABW4E7X6</accession>
<keyword evidence="1" id="KW-1133">Transmembrane helix</keyword>
<gene>
    <name evidence="2" type="ORF">ACFQ5J_04995</name>
</gene>
<keyword evidence="1" id="KW-0472">Membrane</keyword>
<keyword evidence="3" id="KW-1185">Reference proteome</keyword>
<reference evidence="3" key="1">
    <citation type="journal article" date="2019" name="Int. J. Syst. Evol. Microbiol.">
        <title>The Global Catalogue of Microorganisms (GCM) 10K type strain sequencing project: providing services to taxonomists for standard genome sequencing and annotation.</title>
        <authorList>
            <consortium name="The Broad Institute Genomics Platform"/>
            <consortium name="The Broad Institute Genome Sequencing Center for Infectious Disease"/>
            <person name="Wu L."/>
            <person name="Ma J."/>
        </authorList>
    </citation>
    <scope>NUCLEOTIDE SEQUENCE [LARGE SCALE GENOMIC DNA]</scope>
    <source>
        <strain evidence="3">CCM 8903</strain>
    </source>
</reference>
<evidence type="ECO:0000313" key="3">
    <source>
        <dbReference type="Proteomes" id="UP001597252"/>
    </source>
</evidence>
<keyword evidence="1" id="KW-0812">Transmembrane</keyword>
<dbReference type="RefSeq" id="WP_125751013.1">
    <property type="nucleotide sequence ID" value="NZ_JBHTON010000014.1"/>
</dbReference>
<proteinExistence type="predicted"/>
<dbReference type="EMBL" id="JBHTON010000014">
    <property type="protein sequence ID" value="MFD1484581.1"/>
    <property type="molecule type" value="Genomic_DNA"/>
</dbReference>
<sequence length="278" mass="29904">MAQSKRSAANHGWFAFFGLIQSVLLVLFAAGLGFNLTIGTPQQVIRQLNQGPSLQTLTSALNDQVLAAAAQGGETLSANTQVVTPAMTRSLVAQAVAASADFKPQVALTATTQAVQNRLHTQAAKQQRHLSAAAWRQVDRRIARTLQHSINQELMRYGWGVAYGMLVLVLQTLTIVSAILGLLVLIVMRVTSRGWQRWLRVVGRMTYVIGFLGGALAIIVSSGTWVARLHLGGVPPAIVTQLLAAFAPVWQKVAGGVVVVGLLLASMAYLWQLPKRKL</sequence>
<feature type="transmembrane region" description="Helical" evidence="1">
    <location>
        <begin position="12"/>
        <end position="34"/>
    </location>
</feature>
<evidence type="ECO:0000256" key="1">
    <source>
        <dbReference type="SAM" id="Phobius"/>
    </source>
</evidence>
<name>A0ABW4E7X6_9LACO</name>
<comment type="caution">
    <text evidence="2">The sequence shown here is derived from an EMBL/GenBank/DDBJ whole genome shotgun (WGS) entry which is preliminary data.</text>
</comment>
<dbReference type="Proteomes" id="UP001597252">
    <property type="component" value="Unassembled WGS sequence"/>
</dbReference>
<protein>
    <submittedName>
        <fullName evidence="2">Uncharacterized protein</fullName>
    </submittedName>
</protein>
<feature type="transmembrane region" description="Helical" evidence="1">
    <location>
        <begin position="249"/>
        <end position="271"/>
    </location>
</feature>
<organism evidence="2 3">
    <name type="scientific">Lacticaseibacillus baoqingensis</name>
    <dbReference type="NCBI Taxonomy" id="2486013"/>
    <lineage>
        <taxon>Bacteria</taxon>
        <taxon>Bacillati</taxon>
        <taxon>Bacillota</taxon>
        <taxon>Bacilli</taxon>
        <taxon>Lactobacillales</taxon>
        <taxon>Lactobacillaceae</taxon>
        <taxon>Lacticaseibacillus</taxon>
    </lineage>
</organism>
<evidence type="ECO:0000313" key="2">
    <source>
        <dbReference type="EMBL" id="MFD1484581.1"/>
    </source>
</evidence>
<feature type="transmembrane region" description="Helical" evidence="1">
    <location>
        <begin position="161"/>
        <end position="186"/>
    </location>
</feature>
<feature type="transmembrane region" description="Helical" evidence="1">
    <location>
        <begin position="207"/>
        <end position="229"/>
    </location>
</feature>